<dbReference type="InterPro" id="IPR005881">
    <property type="entry name" value="Ser_O-AcTrfase"/>
</dbReference>
<dbReference type="InterPro" id="IPR053376">
    <property type="entry name" value="Serine_acetyltransferase"/>
</dbReference>
<dbReference type="GO" id="GO:0006535">
    <property type="term" value="P:cysteine biosynthetic process from serine"/>
    <property type="evidence" value="ECO:0007669"/>
    <property type="project" value="InterPro"/>
</dbReference>
<evidence type="ECO:0000256" key="2">
    <source>
        <dbReference type="ARBA" id="ARBA00013266"/>
    </source>
</evidence>
<dbReference type="PANTHER" id="PTHR42811">
    <property type="entry name" value="SERINE ACETYLTRANSFERASE"/>
    <property type="match status" value="1"/>
</dbReference>
<dbReference type="FunFam" id="2.160.10.10:FF:000007">
    <property type="entry name" value="Serine acetyltransferase"/>
    <property type="match status" value="1"/>
</dbReference>
<dbReference type="InterPro" id="IPR042122">
    <property type="entry name" value="Ser_AcTrfase_N_sf"/>
</dbReference>
<dbReference type="AlphaFoldDB" id="A0AAQ1GP56"/>
<dbReference type="GO" id="GO:0009001">
    <property type="term" value="F:serine O-acetyltransferase activity"/>
    <property type="evidence" value="ECO:0007669"/>
    <property type="project" value="UniProtKB-EC"/>
</dbReference>
<dbReference type="PROSITE" id="PS00101">
    <property type="entry name" value="HEXAPEP_TRANSFERASES"/>
    <property type="match status" value="1"/>
</dbReference>
<dbReference type="InterPro" id="IPR045304">
    <property type="entry name" value="LbH_SAT"/>
</dbReference>
<protein>
    <recommendedName>
        <fullName evidence="2">serine O-acetyltransferase</fullName>
        <ecNumber evidence="2">2.3.1.30</ecNumber>
    </recommendedName>
</protein>
<dbReference type="InterPro" id="IPR011004">
    <property type="entry name" value="Trimer_LpxA-like_sf"/>
</dbReference>
<dbReference type="GO" id="GO:0005737">
    <property type="term" value="C:cytoplasm"/>
    <property type="evidence" value="ECO:0007669"/>
    <property type="project" value="InterPro"/>
</dbReference>
<evidence type="ECO:0000313" key="9">
    <source>
        <dbReference type="Proteomes" id="UP000183529"/>
    </source>
</evidence>
<dbReference type="Gene3D" id="1.10.3130.10">
    <property type="entry name" value="serine acetyltransferase, domain 1"/>
    <property type="match status" value="1"/>
</dbReference>
<comment type="similarity">
    <text evidence="1">Belongs to the transferase hexapeptide repeat family.</text>
</comment>
<comment type="caution">
    <text evidence="8">The sequence shown here is derived from an EMBL/GenBank/DDBJ whole genome shotgun (WGS) entry which is preliminary data.</text>
</comment>
<evidence type="ECO:0000313" key="8">
    <source>
        <dbReference type="EMBL" id="SEK15075.1"/>
    </source>
</evidence>
<keyword evidence="6" id="KW-0012">Acyltransferase</keyword>
<dbReference type="EMBL" id="FNZM01000033">
    <property type="protein sequence ID" value="SEK15075.1"/>
    <property type="molecule type" value="Genomic_DNA"/>
</dbReference>
<dbReference type="Pfam" id="PF14602">
    <property type="entry name" value="Hexapep_2"/>
    <property type="match status" value="1"/>
</dbReference>
<evidence type="ECO:0000256" key="1">
    <source>
        <dbReference type="ARBA" id="ARBA00007274"/>
    </source>
</evidence>
<organism evidence="8 9">
    <name type="scientific">Paraburkholderia tropica</name>
    <dbReference type="NCBI Taxonomy" id="92647"/>
    <lineage>
        <taxon>Bacteria</taxon>
        <taxon>Pseudomonadati</taxon>
        <taxon>Pseudomonadota</taxon>
        <taxon>Betaproteobacteria</taxon>
        <taxon>Burkholderiales</taxon>
        <taxon>Burkholderiaceae</taxon>
        <taxon>Paraburkholderia</taxon>
    </lineage>
</organism>
<name>A0AAQ1GP56_9BURK</name>
<dbReference type="EC" id="2.3.1.30" evidence="2"/>
<dbReference type="InterPro" id="IPR018357">
    <property type="entry name" value="Hexapep_transf_CS"/>
</dbReference>
<sequence length="265" mass="28149">MSDYRRVMPEPASTDTAGPNTSWWSLLLGDVHCVAQRDPAARSRFEAWTIYPGVHAMAAYRIAHALWARGWRYVPRWLSFVARMVTHVDIHPGAVIGARCFIDHGAGVVIGETAVIGNDVTLYHGVTLGGTSWHPGKRHPTLGDHVVIGAGAKILGPITIGHHARIAANSVVIDPVPEGATVVGIPGRVVAPRARAAPYGFDLNHHLIPDPVGKALACLLERVAHLEQAAQVGPAAVAAQCHVGCDDRCTPSAHFSSPPDMSSGE</sequence>
<dbReference type="SUPFAM" id="SSF51161">
    <property type="entry name" value="Trimeric LpxA-like enzymes"/>
    <property type="match status" value="1"/>
</dbReference>
<accession>A0AAQ1GP56</accession>
<evidence type="ECO:0000256" key="7">
    <source>
        <dbReference type="ARBA" id="ARBA00049486"/>
    </source>
</evidence>
<gene>
    <name evidence="8" type="ORF">SAMN05216550_13371</name>
</gene>
<keyword evidence="3" id="KW-0028">Amino-acid biosynthesis</keyword>
<keyword evidence="5" id="KW-0677">Repeat</keyword>
<keyword evidence="4" id="KW-0808">Transferase</keyword>
<dbReference type="RefSeq" id="WP_244144459.1">
    <property type="nucleotide sequence ID" value="NZ_CADFGN010000023.1"/>
</dbReference>
<proteinExistence type="inferred from homology"/>
<dbReference type="Pfam" id="PF00132">
    <property type="entry name" value="Hexapep"/>
    <property type="match status" value="1"/>
</dbReference>
<evidence type="ECO:0000256" key="3">
    <source>
        <dbReference type="ARBA" id="ARBA00022605"/>
    </source>
</evidence>
<dbReference type="Proteomes" id="UP000183529">
    <property type="component" value="Unassembled WGS sequence"/>
</dbReference>
<evidence type="ECO:0000256" key="6">
    <source>
        <dbReference type="ARBA" id="ARBA00023315"/>
    </source>
</evidence>
<comment type="catalytic activity">
    <reaction evidence="7">
        <text>L-serine + acetyl-CoA = O-acetyl-L-serine + CoA</text>
        <dbReference type="Rhea" id="RHEA:24560"/>
        <dbReference type="ChEBI" id="CHEBI:33384"/>
        <dbReference type="ChEBI" id="CHEBI:57287"/>
        <dbReference type="ChEBI" id="CHEBI:57288"/>
        <dbReference type="ChEBI" id="CHEBI:58340"/>
        <dbReference type="EC" id="2.3.1.30"/>
    </reaction>
</comment>
<dbReference type="NCBIfam" id="TIGR01172">
    <property type="entry name" value="cysE"/>
    <property type="match status" value="1"/>
</dbReference>
<dbReference type="Gene3D" id="2.160.10.10">
    <property type="entry name" value="Hexapeptide repeat proteins"/>
    <property type="match status" value="1"/>
</dbReference>
<dbReference type="NCBIfam" id="NF041874">
    <property type="entry name" value="EPS_EpsC"/>
    <property type="match status" value="1"/>
</dbReference>
<reference evidence="8 9" key="1">
    <citation type="submission" date="2016-10" db="EMBL/GenBank/DDBJ databases">
        <authorList>
            <person name="Varghese N."/>
            <person name="Submissions S."/>
        </authorList>
    </citation>
    <scope>NUCLEOTIDE SEQUENCE [LARGE SCALE GENOMIC DNA]</scope>
    <source>
        <strain evidence="8 9">LMG 22274</strain>
    </source>
</reference>
<evidence type="ECO:0000256" key="5">
    <source>
        <dbReference type="ARBA" id="ARBA00022737"/>
    </source>
</evidence>
<dbReference type="InterPro" id="IPR001451">
    <property type="entry name" value="Hexapep"/>
</dbReference>
<dbReference type="CDD" id="cd03354">
    <property type="entry name" value="LbH_SAT"/>
    <property type="match status" value="1"/>
</dbReference>
<evidence type="ECO:0000256" key="4">
    <source>
        <dbReference type="ARBA" id="ARBA00022679"/>
    </source>
</evidence>